<dbReference type="Pfam" id="PF00151">
    <property type="entry name" value="Lipase"/>
    <property type="match status" value="2"/>
</dbReference>
<feature type="domain" description="Lipase" evidence="6">
    <location>
        <begin position="57"/>
        <end position="270"/>
    </location>
</feature>
<comment type="subcellular location">
    <subcellularLocation>
        <location evidence="1">Secreted</location>
    </subcellularLocation>
</comment>
<dbReference type="GO" id="GO:0017171">
    <property type="term" value="F:serine hydrolase activity"/>
    <property type="evidence" value="ECO:0007669"/>
    <property type="project" value="TreeGrafter"/>
</dbReference>
<proteinExistence type="inferred from homology"/>
<dbReference type="InterPro" id="IPR033906">
    <property type="entry name" value="Lipase_N"/>
</dbReference>
<evidence type="ECO:0000313" key="7">
    <source>
        <dbReference type="EMBL" id="KAK9747117.1"/>
    </source>
</evidence>
<name>A0AAW1MLV6_POPJA</name>
<comment type="caution">
    <text evidence="7">The sequence shown here is derived from an EMBL/GenBank/DDBJ whole genome shotgun (WGS) entry which is preliminary data.</text>
</comment>
<dbReference type="PANTHER" id="PTHR11610:SF174">
    <property type="entry name" value="MIP30168P"/>
    <property type="match status" value="1"/>
</dbReference>
<dbReference type="InterPro" id="IPR000734">
    <property type="entry name" value="TAG_lipase"/>
</dbReference>
<dbReference type="GO" id="GO:0005615">
    <property type="term" value="C:extracellular space"/>
    <property type="evidence" value="ECO:0007669"/>
    <property type="project" value="TreeGrafter"/>
</dbReference>
<dbReference type="EMBL" id="JASPKY010000034">
    <property type="protein sequence ID" value="KAK9747117.1"/>
    <property type="molecule type" value="Genomic_DNA"/>
</dbReference>
<evidence type="ECO:0000256" key="3">
    <source>
        <dbReference type="ARBA" id="ARBA00022525"/>
    </source>
</evidence>
<dbReference type="InterPro" id="IPR029058">
    <property type="entry name" value="AB_hydrolase_fold"/>
</dbReference>
<evidence type="ECO:0000256" key="5">
    <source>
        <dbReference type="SAM" id="SignalP"/>
    </source>
</evidence>
<reference evidence="7 8" key="1">
    <citation type="journal article" date="2024" name="BMC Genomics">
        <title>De novo assembly and annotation of Popillia japonica's genome with initial clues to its potential as an invasive pest.</title>
        <authorList>
            <person name="Cucini C."/>
            <person name="Boschi S."/>
            <person name="Funari R."/>
            <person name="Cardaioli E."/>
            <person name="Iannotti N."/>
            <person name="Marturano G."/>
            <person name="Paoli F."/>
            <person name="Bruttini M."/>
            <person name="Carapelli A."/>
            <person name="Frati F."/>
            <person name="Nardi F."/>
        </authorList>
    </citation>
    <scope>NUCLEOTIDE SEQUENCE [LARGE SCALE GENOMIC DNA]</scope>
    <source>
        <strain evidence="7">DMR45628</strain>
    </source>
</reference>
<feature type="signal peptide" evidence="5">
    <location>
        <begin position="1"/>
        <end position="34"/>
    </location>
</feature>
<dbReference type="PANTHER" id="PTHR11610">
    <property type="entry name" value="LIPASE"/>
    <property type="match status" value="1"/>
</dbReference>
<dbReference type="PRINTS" id="PR00821">
    <property type="entry name" value="TAGLIPASE"/>
</dbReference>
<dbReference type="GO" id="GO:0016042">
    <property type="term" value="P:lipid catabolic process"/>
    <property type="evidence" value="ECO:0007669"/>
    <property type="project" value="TreeGrafter"/>
</dbReference>
<keyword evidence="3" id="KW-0964">Secreted</keyword>
<dbReference type="AlphaFoldDB" id="A0AAW1MLV6"/>
<dbReference type="InterPro" id="IPR013818">
    <property type="entry name" value="Lipase"/>
</dbReference>
<dbReference type="Proteomes" id="UP001458880">
    <property type="component" value="Unassembled WGS sequence"/>
</dbReference>
<evidence type="ECO:0000256" key="2">
    <source>
        <dbReference type="ARBA" id="ARBA00010701"/>
    </source>
</evidence>
<dbReference type="CDD" id="cd00707">
    <property type="entry name" value="Pancreat_lipase_like"/>
    <property type="match status" value="1"/>
</dbReference>
<evidence type="ECO:0000313" key="8">
    <source>
        <dbReference type="Proteomes" id="UP001458880"/>
    </source>
</evidence>
<dbReference type="GO" id="GO:0016298">
    <property type="term" value="F:lipase activity"/>
    <property type="evidence" value="ECO:0007669"/>
    <property type="project" value="InterPro"/>
</dbReference>
<keyword evidence="5" id="KW-0732">Signal</keyword>
<protein>
    <submittedName>
        <fullName evidence="7">Lipase</fullName>
    </submittedName>
</protein>
<evidence type="ECO:0000256" key="1">
    <source>
        <dbReference type="ARBA" id="ARBA00004613"/>
    </source>
</evidence>
<accession>A0AAW1MLV6</accession>
<dbReference type="Gene3D" id="3.40.50.1820">
    <property type="entry name" value="alpha/beta hydrolase"/>
    <property type="match status" value="2"/>
</dbReference>
<dbReference type="FunFam" id="3.40.50.1820:FF:000076">
    <property type="entry name" value="phospholipase A1"/>
    <property type="match status" value="1"/>
</dbReference>
<evidence type="ECO:0000256" key="4">
    <source>
        <dbReference type="RuleBase" id="RU004262"/>
    </source>
</evidence>
<sequence>MRYKIAKDSNIRICESFFVVWCLLLLAISAEISAQEEQKKPETVQDLFNTTSCIPKPYRCPHPQIEFYLYTRRSQENPDLINVRREDSLYNSLFNRLHPTKIVVHGFGGGRNLAPSTDMRDAYFHKGDYNIFIVDYGTLVKEPCLKQMEWAPRFCAKCIAQLIRYLTQHPRGVKADDLHLIGYSVGAHISGLVANYLSRNHDGKLGRITGLDPTIVFYMGNNRSRDLDYTDAHFVDVLHTGAGILGQWGPTGHADFYINGGSSQPGCAHDTLFSLDPTIVFYMGNNRSRDLDYTDAHFVDVLHTGAGILGQWGPTGHADFYINGGSSQPGCAHDTLFKTLACDHTKVTPYFIESIVTQKGFWAYPCPNLVSYLTGWCDPPKEDYVLMGEHVTPKARGVYYVSTNPEPPFAKGFLEKQSRPLLRRWALVRYISNHRNHMHSTSRCLIGLIMSDSLCNLGFCMYENNY</sequence>
<comment type="similarity">
    <text evidence="2 4">Belongs to the AB hydrolase superfamily. Lipase family.</text>
</comment>
<feature type="domain" description="Lipase" evidence="6">
    <location>
        <begin position="274"/>
        <end position="391"/>
    </location>
</feature>
<feature type="chain" id="PRO_5043553478" evidence="5">
    <location>
        <begin position="35"/>
        <end position="466"/>
    </location>
</feature>
<gene>
    <name evidence="7" type="ORF">QE152_g5586</name>
</gene>
<evidence type="ECO:0000259" key="6">
    <source>
        <dbReference type="Pfam" id="PF00151"/>
    </source>
</evidence>
<organism evidence="7 8">
    <name type="scientific">Popillia japonica</name>
    <name type="common">Japanese beetle</name>
    <dbReference type="NCBI Taxonomy" id="7064"/>
    <lineage>
        <taxon>Eukaryota</taxon>
        <taxon>Metazoa</taxon>
        <taxon>Ecdysozoa</taxon>
        <taxon>Arthropoda</taxon>
        <taxon>Hexapoda</taxon>
        <taxon>Insecta</taxon>
        <taxon>Pterygota</taxon>
        <taxon>Neoptera</taxon>
        <taxon>Endopterygota</taxon>
        <taxon>Coleoptera</taxon>
        <taxon>Polyphaga</taxon>
        <taxon>Scarabaeiformia</taxon>
        <taxon>Scarabaeidae</taxon>
        <taxon>Rutelinae</taxon>
        <taxon>Popillia</taxon>
    </lineage>
</organism>
<dbReference type="SUPFAM" id="SSF53474">
    <property type="entry name" value="alpha/beta-Hydrolases"/>
    <property type="match status" value="2"/>
</dbReference>
<keyword evidence="8" id="KW-1185">Reference proteome</keyword>